<organism evidence="6 7">
    <name type="scientific">Oceanospirillum sediminis</name>
    <dbReference type="NCBI Taxonomy" id="2760088"/>
    <lineage>
        <taxon>Bacteria</taxon>
        <taxon>Pseudomonadati</taxon>
        <taxon>Pseudomonadota</taxon>
        <taxon>Gammaproteobacteria</taxon>
        <taxon>Oceanospirillales</taxon>
        <taxon>Oceanospirillaceae</taxon>
        <taxon>Oceanospirillum</taxon>
    </lineage>
</organism>
<evidence type="ECO:0000256" key="3">
    <source>
        <dbReference type="ARBA" id="ARBA00023125"/>
    </source>
</evidence>
<dbReference type="Pfam" id="PF08220">
    <property type="entry name" value="HTH_DeoR"/>
    <property type="match status" value="1"/>
</dbReference>
<accession>A0A839INH4</accession>
<dbReference type="InterPro" id="IPR001034">
    <property type="entry name" value="DeoR_HTH"/>
</dbReference>
<keyword evidence="7" id="KW-1185">Reference proteome</keyword>
<dbReference type="GO" id="GO:0003700">
    <property type="term" value="F:DNA-binding transcription factor activity"/>
    <property type="evidence" value="ECO:0007669"/>
    <property type="project" value="InterPro"/>
</dbReference>
<dbReference type="GO" id="GO:0003677">
    <property type="term" value="F:DNA binding"/>
    <property type="evidence" value="ECO:0007669"/>
    <property type="project" value="UniProtKB-KW"/>
</dbReference>
<evidence type="ECO:0000256" key="4">
    <source>
        <dbReference type="ARBA" id="ARBA00023163"/>
    </source>
</evidence>
<gene>
    <name evidence="6" type="ORF">H4O21_05330</name>
</gene>
<protein>
    <submittedName>
        <fullName evidence="6">DeoR/GlpR transcriptional regulator</fullName>
    </submittedName>
</protein>
<dbReference type="PANTHER" id="PTHR30363:SF4">
    <property type="entry name" value="GLYCEROL-3-PHOSPHATE REGULON REPRESSOR"/>
    <property type="match status" value="1"/>
</dbReference>
<keyword evidence="4" id="KW-0804">Transcription</keyword>
<reference evidence="6 7" key="1">
    <citation type="submission" date="2020-08" db="EMBL/GenBank/DDBJ databases">
        <title>Oceanospirillum sp. nov. isolated from marine sediment.</title>
        <authorList>
            <person name="Ji X."/>
        </authorList>
    </citation>
    <scope>NUCLEOTIDE SEQUENCE [LARGE SCALE GENOMIC DNA]</scope>
    <source>
        <strain evidence="6 7">D5</strain>
    </source>
</reference>
<keyword evidence="1" id="KW-0678">Repressor</keyword>
<dbReference type="Gene3D" id="1.10.10.10">
    <property type="entry name" value="Winged helix-like DNA-binding domain superfamily/Winged helix DNA-binding domain"/>
    <property type="match status" value="1"/>
</dbReference>
<sequence>MLNDRQNIILSLLQDTEQLNVDDLAGRFAVSTQTIRKDINQLCEQGLARRLHGGISLPATTRNISYHSRQTINSVSKQKMAKLLAEKIPEGSSLFLGIGTSVALFAKALTQNKRVRILTNNLDVANILCDQPETEVIVAGGSLRHNDRDLVGESVTRFIEQFRVDFGVIGSGGLSLEHGLLDFDPLEADVSRAILNNARQRVLLADSTKWSRKPMVKVAPFNQIDLFVTDNLPKHSLADALSEQGVKLITMENS</sequence>
<dbReference type="InterPro" id="IPR037171">
    <property type="entry name" value="NagB/RpiA_transferase-like"/>
</dbReference>
<dbReference type="PANTHER" id="PTHR30363">
    <property type="entry name" value="HTH-TYPE TRANSCRIPTIONAL REGULATOR SRLR-RELATED"/>
    <property type="match status" value="1"/>
</dbReference>
<dbReference type="InterPro" id="IPR018356">
    <property type="entry name" value="Tscrpt_reg_HTH_DeoR_CS"/>
</dbReference>
<dbReference type="InterPro" id="IPR036390">
    <property type="entry name" value="WH_DNA-bd_sf"/>
</dbReference>
<evidence type="ECO:0000259" key="5">
    <source>
        <dbReference type="PROSITE" id="PS51000"/>
    </source>
</evidence>
<proteinExistence type="predicted"/>
<dbReference type="AlphaFoldDB" id="A0A839INH4"/>
<dbReference type="PROSITE" id="PS51000">
    <property type="entry name" value="HTH_DEOR_2"/>
    <property type="match status" value="1"/>
</dbReference>
<dbReference type="InterPro" id="IPR036388">
    <property type="entry name" value="WH-like_DNA-bd_sf"/>
</dbReference>
<keyword evidence="2" id="KW-0805">Transcription regulation</keyword>
<dbReference type="Proteomes" id="UP000565262">
    <property type="component" value="Unassembled WGS sequence"/>
</dbReference>
<feature type="domain" description="HTH deoR-type" evidence="5">
    <location>
        <begin position="2"/>
        <end position="57"/>
    </location>
</feature>
<dbReference type="RefSeq" id="WP_182807803.1">
    <property type="nucleotide sequence ID" value="NZ_JACJFM010000004.1"/>
</dbReference>
<dbReference type="InterPro" id="IPR014036">
    <property type="entry name" value="DeoR-like_C"/>
</dbReference>
<keyword evidence="3" id="KW-0238">DNA-binding</keyword>
<evidence type="ECO:0000313" key="7">
    <source>
        <dbReference type="Proteomes" id="UP000565262"/>
    </source>
</evidence>
<comment type="caution">
    <text evidence="6">The sequence shown here is derived from an EMBL/GenBank/DDBJ whole genome shotgun (WGS) entry which is preliminary data.</text>
</comment>
<dbReference type="SUPFAM" id="SSF100950">
    <property type="entry name" value="NagB/RpiA/CoA transferase-like"/>
    <property type="match status" value="1"/>
</dbReference>
<dbReference type="SUPFAM" id="SSF46785">
    <property type="entry name" value="Winged helix' DNA-binding domain"/>
    <property type="match status" value="1"/>
</dbReference>
<evidence type="ECO:0000256" key="2">
    <source>
        <dbReference type="ARBA" id="ARBA00023015"/>
    </source>
</evidence>
<dbReference type="EMBL" id="JACJFM010000004">
    <property type="protein sequence ID" value="MBB1486027.1"/>
    <property type="molecule type" value="Genomic_DNA"/>
</dbReference>
<dbReference type="SMART" id="SM01134">
    <property type="entry name" value="DeoRC"/>
    <property type="match status" value="1"/>
</dbReference>
<name>A0A839INH4_9GAMM</name>
<dbReference type="PRINTS" id="PR00037">
    <property type="entry name" value="HTHLACR"/>
</dbReference>
<evidence type="ECO:0000256" key="1">
    <source>
        <dbReference type="ARBA" id="ARBA00022491"/>
    </source>
</evidence>
<dbReference type="InterPro" id="IPR050313">
    <property type="entry name" value="Carb_Metab_HTH_regulators"/>
</dbReference>
<dbReference type="Pfam" id="PF00455">
    <property type="entry name" value="DeoRC"/>
    <property type="match status" value="1"/>
</dbReference>
<dbReference type="PROSITE" id="PS00894">
    <property type="entry name" value="HTH_DEOR_1"/>
    <property type="match status" value="1"/>
</dbReference>
<dbReference type="SMART" id="SM00420">
    <property type="entry name" value="HTH_DEOR"/>
    <property type="match status" value="1"/>
</dbReference>
<evidence type="ECO:0000313" key="6">
    <source>
        <dbReference type="EMBL" id="MBB1486027.1"/>
    </source>
</evidence>